<reference evidence="4 5" key="1">
    <citation type="submission" date="2020-02" db="EMBL/GenBank/DDBJ databases">
        <authorList>
            <person name="Zheng R.K."/>
            <person name="Sun C.M."/>
        </authorList>
    </citation>
    <scope>NUCLEOTIDE SEQUENCE [LARGE SCALE GENOMIC DNA]</scope>
    <source>
        <strain evidence="5">rifampicinis</strain>
    </source>
</reference>
<keyword evidence="2" id="KW-1133">Transmembrane helix</keyword>
<dbReference type="InterPro" id="IPR006073">
    <property type="entry name" value="GTP-bd"/>
</dbReference>
<dbReference type="InterPro" id="IPR051943">
    <property type="entry name" value="TRAFAC_Dynamin-like_GTPase"/>
</dbReference>
<dbReference type="InterPro" id="IPR027417">
    <property type="entry name" value="P-loop_NTPase"/>
</dbReference>
<dbReference type="PANTHER" id="PTHR43681:SF1">
    <property type="entry name" value="SARCALUMENIN"/>
    <property type="match status" value="1"/>
</dbReference>
<keyword evidence="2" id="KW-0472">Membrane</keyword>
<sequence length="590" mass="65991">MTTTTTEGPVAVLREREIALLNDIAAALADMGDQAAIDRKRLRDIAQDLTEMFFMVAVIGEFNAGKSSFINAMLGDTLLPMGITPTTEYIELIRYNETPKKVPTVREDGLREWAHPNTGVEGVAIVDTPGTGSVFSRHEQIAKDFLHRSDMVIFVISAKRAFAETERMYLELAKNYGKKIILVINQVDLLEPDQQAEVRRFIENQVKQTLNLDPLIFMVSAKEALEAAKNTGTVVGDAGGIGAVRAHLRGLYSEAPPARQKLLAQLDTALRIVKKYQADANEKTDLVSLDMNKVRDVQRELEQQSLGLENRMKDAGSNIDEVLASLRQRGLSFIEENLTIRRIGRGVNRESLQREFDEVVIGRSLREINDSARDYVNAVIDQSRLYWRSVIDRLNKLQDLMEQELGGLDTAIYSEQRESLQNAIRIAETELKSYSSGRVVADLEQVFKANLNSFQNSAIFTIGGVITMILAVATPGSLTAFPLVLPAFVVGAAVTAVFSVPMVRYLRKVTRDTKDAFNQKVDMLVANYHEALDNLTQKERIRLNQYGNQVLTPIFSRLDVLTKRYAEQQAKFEAYEASVQSLKDEIESTP</sequence>
<keyword evidence="1" id="KW-0175">Coiled coil</keyword>
<dbReference type="PANTHER" id="PTHR43681">
    <property type="entry name" value="TRANSMEMBRANE GTPASE FZO"/>
    <property type="match status" value="1"/>
</dbReference>
<feature type="coiled-coil region" evidence="1">
    <location>
        <begin position="558"/>
        <end position="585"/>
    </location>
</feature>
<dbReference type="AlphaFoldDB" id="A0A7S8E5I5"/>
<dbReference type="Proteomes" id="UP000594468">
    <property type="component" value="Chromosome"/>
</dbReference>
<organism evidence="4 5">
    <name type="scientific">Phototrophicus methaneseepsis</name>
    <dbReference type="NCBI Taxonomy" id="2710758"/>
    <lineage>
        <taxon>Bacteria</taxon>
        <taxon>Bacillati</taxon>
        <taxon>Chloroflexota</taxon>
        <taxon>Candidatus Thermofontia</taxon>
        <taxon>Phototrophicales</taxon>
        <taxon>Phototrophicaceae</taxon>
        <taxon>Phototrophicus</taxon>
    </lineage>
</organism>
<name>A0A7S8E5I5_9CHLR</name>
<evidence type="ECO:0000256" key="2">
    <source>
        <dbReference type="SAM" id="Phobius"/>
    </source>
</evidence>
<dbReference type="SUPFAM" id="SSF52540">
    <property type="entry name" value="P-loop containing nucleoside triphosphate hydrolases"/>
    <property type="match status" value="1"/>
</dbReference>
<feature type="transmembrane region" description="Helical" evidence="2">
    <location>
        <begin position="458"/>
        <end position="478"/>
    </location>
</feature>
<dbReference type="Pfam" id="PF01926">
    <property type="entry name" value="MMR_HSR1"/>
    <property type="match status" value="1"/>
</dbReference>
<evidence type="ECO:0000313" key="5">
    <source>
        <dbReference type="Proteomes" id="UP000594468"/>
    </source>
</evidence>
<dbReference type="GO" id="GO:0005525">
    <property type="term" value="F:GTP binding"/>
    <property type="evidence" value="ECO:0007669"/>
    <property type="project" value="InterPro"/>
</dbReference>
<feature type="transmembrane region" description="Helical" evidence="2">
    <location>
        <begin position="484"/>
        <end position="506"/>
    </location>
</feature>
<evidence type="ECO:0000313" key="4">
    <source>
        <dbReference type="EMBL" id="QPC80752.1"/>
    </source>
</evidence>
<gene>
    <name evidence="4" type="ORF">G4Y79_13635</name>
</gene>
<proteinExistence type="predicted"/>
<dbReference type="RefSeq" id="WP_195168827.1">
    <property type="nucleotide sequence ID" value="NZ_CP062983.1"/>
</dbReference>
<dbReference type="KEGG" id="pmet:G4Y79_13635"/>
<accession>A0A7S8E5I5</accession>
<feature type="domain" description="G" evidence="3">
    <location>
        <begin position="56"/>
        <end position="186"/>
    </location>
</feature>
<dbReference type="EMBL" id="CP062983">
    <property type="protein sequence ID" value="QPC80752.1"/>
    <property type="molecule type" value="Genomic_DNA"/>
</dbReference>
<keyword evidence="5" id="KW-1185">Reference proteome</keyword>
<evidence type="ECO:0000256" key="1">
    <source>
        <dbReference type="SAM" id="Coils"/>
    </source>
</evidence>
<keyword evidence="2" id="KW-0812">Transmembrane</keyword>
<protein>
    <submittedName>
        <fullName evidence="4">Dynamin family protein</fullName>
    </submittedName>
</protein>
<dbReference type="CDD" id="cd09912">
    <property type="entry name" value="DLP_2"/>
    <property type="match status" value="1"/>
</dbReference>
<evidence type="ECO:0000259" key="3">
    <source>
        <dbReference type="Pfam" id="PF01926"/>
    </source>
</evidence>
<dbReference type="Gene3D" id="3.40.50.300">
    <property type="entry name" value="P-loop containing nucleotide triphosphate hydrolases"/>
    <property type="match status" value="1"/>
</dbReference>